<dbReference type="GO" id="GO:0000271">
    <property type="term" value="P:polysaccharide biosynthetic process"/>
    <property type="evidence" value="ECO:0007669"/>
    <property type="project" value="TreeGrafter"/>
</dbReference>
<keyword evidence="4" id="KW-1185">Reference proteome</keyword>
<evidence type="ECO:0000256" key="1">
    <source>
        <dbReference type="SAM" id="Phobius"/>
    </source>
</evidence>
<dbReference type="EMBL" id="FPAJ01000006">
    <property type="protein sequence ID" value="SFT11168.1"/>
    <property type="molecule type" value="Genomic_DNA"/>
</dbReference>
<dbReference type="PANTHER" id="PTHR23028">
    <property type="entry name" value="ACETYLTRANSFERASE"/>
    <property type="match status" value="1"/>
</dbReference>
<feature type="transmembrane region" description="Helical" evidence="1">
    <location>
        <begin position="243"/>
        <end position="260"/>
    </location>
</feature>
<dbReference type="AlphaFoldDB" id="A0A1I6VBQ6"/>
<dbReference type="Proteomes" id="UP000199239">
    <property type="component" value="Unassembled WGS sequence"/>
</dbReference>
<organism evidence="3 4">
    <name type="scientific">Sulfitobacter marinus</name>
    <dbReference type="NCBI Taxonomy" id="394264"/>
    <lineage>
        <taxon>Bacteria</taxon>
        <taxon>Pseudomonadati</taxon>
        <taxon>Pseudomonadota</taxon>
        <taxon>Alphaproteobacteria</taxon>
        <taxon>Rhodobacterales</taxon>
        <taxon>Roseobacteraceae</taxon>
        <taxon>Sulfitobacter</taxon>
    </lineage>
</organism>
<keyword evidence="1" id="KW-0472">Membrane</keyword>
<feature type="transmembrane region" description="Helical" evidence="1">
    <location>
        <begin position="266"/>
        <end position="287"/>
    </location>
</feature>
<keyword evidence="3" id="KW-0808">Transferase</keyword>
<dbReference type="GO" id="GO:0016787">
    <property type="term" value="F:hydrolase activity"/>
    <property type="evidence" value="ECO:0007669"/>
    <property type="project" value="UniProtKB-KW"/>
</dbReference>
<feature type="transmembrane region" description="Helical" evidence="1">
    <location>
        <begin position="181"/>
        <end position="209"/>
    </location>
</feature>
<gene>
    <name evidence="3" type="ORF">SAMN04488040_3203</name>
</gene>
<keyword evidence="3" id="KW-0378">Hydrolase</keyword>
<keyword evidence="1" id="KW-0812">Transmembrane</keyword>
<dbReference type="InterPro" id="IPR002656">
    <property type="entry name" value="Acyl_transf_3_dom"/>
</dbReference>
<proteinExistence type="predicted"/>
<feature type="transmembrane region" description="Helical" evidence="1">
    <location>
        <begin position="72"/>
        <end position="89"/>
    </location>
</feature>
<evidence type="ECO:0000313" key="4">
    <source>
        <dbReference type="Proteomes" id="UP000199239"/>
    </source>
</evidence>
<feature type="domain" description="Acyltransferase 3" evidence="2">
    <location>
        <begin position="30"/>
        <end position="341"/>
    </location>
</feature>
<protein>
    <submittedName>
        <fullName evidence="3">Peptidoglycan/LPS O-acetylase OafA/YrhL, contains acyltransferase and SGNH-hydrolase domains</fullName>
    </submittedName>
</protein>
<accession>A0A1I6VBQ6</accession>
<dbReference type="STRING" id="394264.SAMN04488040_3203"/>
<dbReference type="Pfam" id="PF01757">
    <property type="entry name" value="Acyl_transf_3"/>
    <property type="match status" value="1"/>
</dbReference>
<feature type="transmembrane region" description="Helical" evidence="1">
    <location>
        <begin position="299"/>
        <end position="318"/>
    </location>
</feature>
<dbReference type="PANTHER" id="PTHR23028:SF53">
    <property type="entry name" value="ACYL_TRANSF_3 DOMAIN-CONTAINING PROTEIN"/>
    <property type="match status" value="1"/>
</dbReference>
<evidence type="ECO:0000313" key="3">
    <source>
        <dbReference type="EMBL" id="SFT11168.1"/>
    </source>
</evidence>
<dbReference type="RefSeq" id="WP_245764294.1">
    <property type="nucleotide sequence ID" value="NZ_FPAJ01000006.1"/>
</dbReference>
<keyword evidence="3" id="KW-0012">Acyltransferase</keyword>
<evidence type="ECO:0000259" key="2">
    <source>
        <dbReference type="Pfam" id="PF01757"/>
    </source>
</evidence>
<feature type="transmembrane region" description="Helical" evidence="1">
    <location>
        <begin position="110"/>
        <end position="130"/>
    </location>
</feature>
<feature type="transmembrane region" description="Helical" evidence="1">
    <location>
        <begin position="324"/>
        <end position="345"/>
    </location>
</feature>
<dbReference type="InterPro" id="IPR050879">
    <property type="entry name" value="Acyltransferase_3"/>
</dbReference>
<name>A0A1I6VBQ6_9RHOB</name>
<dbReference type="GO" id="GO:0016747">
    <property type="term" value="F:acyltransferase activity, transferring groups other than amino-acyl groups"/>
    <property type="evidence" value="ECO:0007669"/>
    <property type="project" value="InterPro"/>
</dbReference>
<reference evidence="4" key="1">
    <citation type="submission" date="2016-10" db="EMBL/GenBank/DDBJ databases">
        <authorList>
            <person name="Varghese N."/>
            <person name="Submissions S."/>
        </authorList>
    </citation>
    <scope>NUCLEOTIDE SEQUENCE [LARGE SCALE GENOMIC DNA]</scope>
    <source>
        <strain evidence="4">DSM 23422</strain>
    </source>
</reference>
<feature type="transmembrane region" description="Helical" evidence="1">
    <location>
        <begin position="34"/>
        <end position="52"/>
    </location>
</feature>
<dbReference type="GO" id="GO:0016020">
    <property type="term" value="C:membrane"/>
    <property type="evidence" value="ECO:0007669"/>
    <property type="project" value="TreeGrafter"/>
</dbReference>
<sequence length="367" mass="40769">MSRAARDTLVTSIMRRAGTPLRDVAQGRDNNFNLVRFCAATAVLVSHAWPVALGPEQIEPLKSALGHSLGQLAVYVFFALSGFFITASFERSMSPAVFITLRAARLFPGLAVSLVFVACVIGPLVTILPAKDYWTDAETGMFFFRNMGLVWPQYTLPGVFTGNPYPTVEGSIWTLSHEAACYFFVLILGVTGILARGGVLFCVLILYAAFYAAPVEFHHRIVQLQWLSLPFVVGIAFWKWRGWLRLSLPVLAGLCVFAYLGRTTPFAYPLMILALSYGAFWLGYAPSGRVRLFNRLGDYSYGIYIYAFPLQGLAVWLWGAGSPMANILLSFPMALICAVASWHWVEKPALENARAGAVKWPRFKRLW</sequence>
<keyword evidence="1" id="KW-1133">Transmembrane helix</keyword>